<dbReference type="AlphaFoldDB" id="A0AAW2KLU5"/>
<evidence type="ECO:0000313" key="1">
    <source>
        <dbReference type="EMBL" id="KAL0307392.1"/>
    </source>
</evidence>
<proteinExistence type="predicted"/>
<gene>
    <name evidence="1" type="ORF">Scaly_2984400</name>
</gene>
<accession>A0AAW2KLU5</accession>
<dbReference type="EMBL" id="JACGWM010000376">
    <property type="protein sequence ID" value="KAL0307392.1"/>
    <property type="molecule type" value="Genomic_DNA"/>
</dbReference>
<reference evidence="1" key="2">
    <citation type="journal article" date="2024" name="Plant">
        <title>Genomic evolution and insights into agronomic trait innovations of Sesamum species.</title>
        <authorList>
            <person name="Miao H."/>
            <person name="Wang L."/>
            <person name="Qu L."/>
            <person name="Liu H."/>
            <person name="Sun Y."/>
            <person name="Le M."/>
            <person name="Wang Q."/>
            <person name="Wei S."/>
            <person name="Zheng Y."/>
            <person name="Lin W."/>
            <person name="Duan Y."/>
            <person name="Cao H."/>
            <person name="Xiong S."/>
            <person name="Wang X."/>
            <person name="Wei L."/>
            <person name="Li C."/>
            <person name="Ma Q."/>
            <person name="Ju M."/>
            <person name="Zhao R."/>
            <person name="Li G."/>
            <person name="Mu C."/>
            <person name="Tian Q."/>
            <person name="Mei H."/>
            <person name="Zhang T."/>
            <person name="Gao T."/>
            <person name="Zhang H."/>
        </authorList>
    </citation>
    <scope>NUCLEOTIDE SEQUENCE</scope>
    <source>
        <strain evidence="1">KEN8</strain>
    </source>
</reference>
<organism evidence="1">
    <name type="scientific">Sesamum calycinum</name>
    <dbReference type="NCBI Taxonomy" id="2727403"/>
    <lineage>
        <taxon>Eukaryota</taxon>
        <taxon>Viridiplantae</taxon>
        <taxon>Streptophyta</taxon>
        <taxon>Embryophyta</taxon>
        <taxon>Tracheophyta</taxon>
        <taxon>Spermatophyta</taxon>
        <taxon>Magnoliopsida</taxon>
        <taxon>eudicotyledons</taxon>
        <taxon>Gunneridae</taxon>
        <taxon>Pentapetalae</taxon>
        <taxon>asterids</taxon>
        <taxon>lamiids</taxon>
        <taxon>Lamiales</taxon>
        <taxon>Pedaliaceae</taxon>
        <taxon>Sesamum</taxon>
    </lineage>
</organism>
<sequence>MTRKPFIGQSTLVNGLLDLIHTDVCGPLNTEARGRLSYLITFTDDHSRVLEKRFFSTYQRDELLLEELSEAHQSNTGTSSTFTISTDNVPVLRRSARVPQPPERYRFLGVIGQLDIDLKTFGEAMLNIDSEKWLEAMKSEMDSMSSLEPSLDISGPTQQC</sequence>
<name>A0AAW2KLU5_9LAMI</name>
<reference evidence="1" key="1">
    <citation type="submission" date="2020-06" db="EMBL/GenBank/DDBJ databases">
        <authorList>
            <person name="Li T."/>
            <person name="Hu X."/>
            <person name="Zhang T."/>
            <person name="Song X."/>
            <person name="Zhang H."/>
            <person name="Dai N."/>
            <person name="Sheng W."/>
            <person name="Hou X."/>
            <person name="Wei L."/>
        </authorList>
    </citation>
    <scope>NUCLEOTIDE SEQUENCE</scope>
    <source>
        <strain evidence="1">KEN8</strain>
        <tissue evidence="1">Leaf</tissue>
    </source>
</reference>
<protein>
    <submittedName>
        <fullName evidence="1">Uncharacterized protein</fullName>
    </submittedName>
</protein>
<comment type="caution">
    <text evidence="1">The sequence shown here is derived from an EMBL/GenBank/DDBJ whole genome shotgun (WGS) entry which is preliminary data.</text>
</comment>